<dbReference type="OrthoDB" id="27527at2759"/>
<dbReference type="GeneID" id="14891611"/>
<organism evidence="1 2">
    <name type="scientific">Entamoeba invadens IP1</name>
    <dbReference type="NCBI Taxonomy" id="370355"/>
    <lineage>
        <taxon>Eukaryota</taxon>
        <taxon>Amoebozoa</taxon>
        <taxon>Evosea</taxon>
        <taxon>Archamoebae</taxon>
        <taxon>Mastigamoebida</taxon>
        <taxon>Entamoebidae</taxon>
        <taxon>Entamoeba</taxon>
    </lineage>
</organism>
<reference evidence="1 2" key="1">
    <citation type="submission" date="2012-10" db="EMBL/GenBank/DDBJ databases">
        <authorList>
            <person name="Zafar N."/>
            <person name="Inman J."/>
            <person name="Hall N."/>
            <person name="Lorenzi H."/>
            <person name="Caler E."/>
        </authorList>
    </citation>
    <scope>NUCLEOTIDE SEQUENCE [LARGE SCALE GENOMIC DNA]</scope>
    <source>
        <strain evidence="1 2">IP1</strain>
    </source>
</reference>
<dbReference type="EMBL" id="KB206332">
    <property type="protein sequence ID" value="ELP92738.1"/>
    <property type="molecule type" value="Genomic_DNA"/>
</dbReference>
<dbReference type="KEGG" id="eiv:EIN_371500"/>
<dbReference type="AlphaFoldDB" id="A0A0A1UC75"/>
<proteinExistence type="predicted"/>
<evidence type="ECO:0000313" key="2">
    <source>
        <dbReference type="Proteomes" id="UP000014680"/>
    </source>
</evidence>
<evidence type="ECO:0008006" key="3">
    <source>
        <dbReference type="Google" id="ProtNLM"/>
    </source>
</evidence>
<name>A0A0A1UC75_ENTIV</name>
<sequence length="536" mass="60603">MSTTSFPKPAVTELFLQMFSLRALIPQAFSPIIQEIENATRCSVENVQSDFYATGSLIYNFCISLATLADLARDDQYVKTTLLDSLTRHRVSYVQPPQNKTTLFITFYEAFNGCEKTINIQGVEYTFIIPKYSINGVILQIQNQTVEVEVLPDSTYTVFDNGVFVSTDLSQHLQMFSITLPDETAHKIARSYIEQLGSVEIEGYPFKIHVVALNPNELHKAAFDGKIEQLTGKTVVFRKWDLTLLKAPSFLRREVSKQILMTFNVQKTNHIESFEINEENMDVALKFADHTSAVTLSHALKYPNQTFVIPQADKTIFISTLTPHRVTRYDIKVPLPIMCEGGVVDVDKLGIKLKVPKRTKPGSTLIHKKDNDIFVIQVDEMQSGFFIKGEDVLTSVELPESSKETNFEVKVVTLNGKLVNVHGNLTKVLRIVGGGIPLENGYGDLVITFTPKGQILREKEYYQIAKYVTKISICNKEFVQKEKQFVDGSVIPKIYRIPKNLNANAKKRNYFVRFPGDGDVRDGFVTDLVFEVVPRD</sequence>
<protein>
    <recommendedName>
        <fullName evidence="3">Chaperone DnaJ C-terminal domain-containing protein</fullName>
    </recommendedName>
</protein>
<dbReference type="Proteomes" id="UP000014680">
    <property type="component" value="Unassembled WGS sequence"/>
</dbReference>
<evidence type="ECO:0000313" key="1">
    <source>
        <dbReference type="EMBL" id="ELP92738.1"/>
    </source>
</evidence>
<gene>
    <name evidence="1" type="ORF">EIN_371500</name>
</gene>
<keyword evidence="2" id="KW-1185">Reference proteome</keyword>
<accession>A0A0A1UC75</accession>
<dbReference type="VEuPathDB" id="AmoebaDB:EIN_371500"/>
<dbReference type="OMA" id="PNQSYDL"/>
<dbReference type="RefSeq" id="XP_004259509.1">
    <property type="nucleotide sequence ID" value="XM_004259461.1"/>
</dbReference>